<dbReference type="PIRSF" id="PIRSF000390">
    <property type="entry name" value="PLP_StrS"/>
    <property type="match status" value="1"/>
</dbReference>
<protein>
    <recommendedName>
        <fullName evidence="2">DegT/DnrJ/EryC1/StrS aminotransferase</fullName>
    </recommendedName>
</protein>
<dbReference type="Pfam" id="PF01041">
    <property type="entry name" value="DegT_DnrJ_EryC1"/>
    <property type="match status" value="1"/>
</dbReference>
<dbReference type="Gene3D" id="3.40.640.10">
    <property type="entry name" value="Type I PLP-dependent aspartate aminotransferase-like (Major domain)"/>
    <property type="match status" value="1"/>
</dbReference>
<dbReference type="InterPro" id="IPR000653">
    <property type="entry name" value="DegT/StrS_aminotransferase"/>
</dbReference>
<sequence>MALNGGQPVRTAPWLDNFTIGDEEKGAVIRVLDSGYLSKFEGSHTPDPPFSFYGGPEVQGLEREWSEHYGCKHSISVNSATSGLYAAIGAIGVGYGDEVIVSPYTMTACAMAPLLFGAIPVFSDVEKETGCMDVKSIERALSNRTKAILVVHQFGIPADMDKIMELAKQHDLKVIEDCAQAHGAKYNNKYVGTFGAIGVFSLNVNKSIQTGEGGICITDDEELAYRLALIRNHGEAVVGPAKYANVVNIFGFNFRLTELQAAIAREQLKKINKLNDHRLDLVEAFSRGLDNHPFLHPLSGRPGCYSTYYVYPLRYESGIARVEREEFVAALNAEGAQFYQGYVEPLYLQPLYQQQSLFKHSYPFSAPENQGHTARYEKGTCPVAELLHQKTMIINEHIRFPQKKRDIEQLIQIVLKVTG</sequence>
<dbReference type="InterPro" id="IPR015424">
    <property type="entry name" value="PyrdxlP-dep_Trfase"/>
</dbReference>
<dbReference type="PANTHER" id="PTHR30244:SF34">
    <property type="entry name" value="DTDP-4-AMINO-4,6-DIDEOXYGALACTOSE TRANSAMINASE"/>
    <property type="match status" value="1"/>
</dbReference>
<evidence type="ECO:0000313" key="1">
    <source>
        <dbReference type="EMBL" id="SVB03388.1"/>
    </source>
</evidence>
<dbReference type="EMBL" id="UINC01026259">
    <property type="protein sequence ID" value="SVB03388.1"/>
    <property type="molecule type" value="Genomic_DNA"/>
</dbReference>
<dbReference type="InterPro" id="IPR015421">
    <property type="entry name" value="PyrdxlP-dep_Trfase_major"/>
</dbReference>
<dbReference type="InterPro" id="IPR015422">
    <property type="entry name" value="PyrdxlP-dep_Trfase_small"/>
</dbReference>
<gene>
    <name evidence="1" type="ORF">METZ01_LOCUS156242</name>
</gene>
<dbReference type="CDD" id="cd00616">
    <property type="entry name" value="AHBA_syn"/>
    <property type="match status" value="1"/>
</dbReference>
<proteinExistence type="predicted"/>
<dbReference type="AlphaFoldDB" id="A0A382API2"/>
<dbReference type="GO" id="GO:0000271">
    <property type="term" value="P:polysaccharide biosynthetic process"/>
    <property type="evidence" value="ECO:0007669"/>
    <property type="project" value="TreeGrafter"/>
</dbReference>
<dbReference type="GO" id="GO:0030170">
    <property type="term" value="F:pyridoxal phosphate binding"/>
    <property type="evidence" value="ECO:0007669"/>
    <property type="project" value="TreeGrafter"/>
</dbReference>
<dbReference type="Gene3D" id="3.90.1150.10">
    <property type="entry name" value="Aspartate Aminotransferase, domain 1"/>
    <property type="match status" value="1"/>
</dbReference>
<dbReference type="SUPFAM" id="SSF53383">
    <property type="entry name" value="PLP-dependent transferases"/>
    <property type="match status" value="1"/>
</dbReference>
<organism evidence="1">
    <name type="scientific">marine metagenome</name>
    <dbReference type="NCBI Taxonomy" id="408172"/>
    <lineage>
        <taxon>unclassified sequences</taxon>
        <taxon>metagenomes</taxon>
        <taxon>ecological metagenomes</taxon>
    </lineage>
</organism>
<dbReference type="PANTHER" id="PTHR30244">
    <property type="entry name" value="TRANSAMINASE"/>
    <property type="match status" value="1"/>
</dbReference>
<name>A0A382API2_9ZZZZ</name>
<dbReference type="GO" id="GO:0008483">
    <property type="term" value="F:transaminase activity"/>
    <property type="evidence" value="ECO:0007669"/>
    <property type="project" value="TreeGrafter"/>
</dbReference>
<evidence type="ECO:0008006" key="2">
    <source>
        <dbReference type="Google" id="ProtNLM"/>
    </source>
</evidence>
<reference evidence="1" key="1">
    <citation type="submission" date="2018-05" db="EMBL/GenBank/DDBJ databases">
        <authorList>
            <person name="Lanie J.A."/>
            <person name="Ng W.-L."/>
            <person name="Kazmierczak K.M."/>
            <person name="Andrzejewski T.M."/>
            <person name="Davidsen T.M."/>
            <person name="Wayne K.J."/>
            <person name="Tettelin H."/>
            <person name="Glass J.I."/>
            <person name="Rusch D."/>
            <person name="Podicherti R."/>
            <person name="Tsui H.-C.T."/>
            <person name="Winkler M.E."/>
        </authorList>
    </citation>
    <scope>NUCLEOTIDE SEQUENCE</scope>
</reference>
<accession>A0A382API2</accession>